<organism evidence="3 4">
    <name type="scientific">Chlorella ohadii</name>
    <dbReference type="NCBI Taxonomy" id="2649997"/>
    <lineage>
        <taxon>Eukaryota</taxon>
        <taxon>Viridiplantae</taxon>
        <taxon>Chlorophyta</taxon>
        <taxon>core chlorophytes</taxon>
        <taxon>Trebouxiophyceae</taxon>
        <taxon>Chlorellales</taxon>
        <taxon>Chlorellaceae</taxon>
        <taxon>Chlorella clade</taxon>
        <taxon>Chlorella</taxon>
    </lineage>
</organism>
<dbReference type="PANTHER" id="PTHR34681:SF2">
    <property type="entry name" value="UVEAL AUTOANTIGEN WITH COILED-COIL_ANKYRIN"/>
    <property type="match status" value="1"/>
</dbReference>
<evidence type="ECO:0000313" key="4">
    <source>
        <dbReference type="Proteomes" id="UP001205105"/>
    </source>
</evidence>
<keyword evidence="4" id="KW-1185">Reference proteome</keyword>
<proteinExistence type="predicted"/>
<feature type="coiled-coil region" evidence="1">
    <location>
        <begin position="23"/>
        <end position="50"/>
    </location>
</feature>
<dbReference type="PANTHER" id="PTHR34681">
    <property type="entry name" value="UVEAL AUTOANTIGEN WITH COILED-COIL/ANKYRIN"/>
    <property type="match status" value="1"/>
</dbReference>
<dbReference type="EMBL" id="JADXDR010000028">
    <property type="protein sequence ID" value="KAI7844489.1"/>
    <property type="molecule type" value="Genomic_DNA"/>
</dbReference>
<keyword evidence="1" id="KW-0175">Coiled coil</keyword>
<gene>
    <name evidence="3" type="ORF">COHA_001948</name>
</gene>
<comment type="caution">
    <text evidence="3">The sequence shown here is derived from an EMBL/GenBank/DDBJ whole genome shotgun (WGS) entry which is preliminary data.</text>
</comment>
<dbReference type="Proteomes" id="UP001205105">
    <property type="component" value="Unassembled WGS sequence"/>
</dbReference>
<sequence>MPSASGAPARSVGGSDGFNPADIAELRDSKQELILKVQSMKKELADWRVRMNERVEGYRTDLTTLQATLTSEMGGLRSELADVKARIRAQLEANGEAIANLHARGDPGTRAELEGAAVAAVAAAGKARA</sequence>
<accession>A0AAD5H512</accession>
<name>A0AAD5H512_9CHLO</name>
<evidence type="ECO:0000256" key="2">
    <source>
        <dbReference type="SAM" id="MobiDB-lite"/>
    </source>
</evidence>
<reference evidence="3" key="1">
    <citation type="submission" date="2020-11" db="EMBL/GenBank/DDBJ databases">
        <title>Chlorella ohadii genome sequencing and assembly.</title>
        <authorList>
            <person name="Murik O."/>
            <person name="Treves H."/>
            <person name="Kedem I."/>
            <person name="Shotland Y."/>
            <person name="Kaplan A."/>
        </authorList>
    </citation>
    <scope>NUCLEOTIDE SEQUENCE</scope>
    <source>
        <strain evidence="3">1</strain>
    </source>
</reference>
<evidence type="ECO:0000313" key="3">
    <source>
        <dbReference type="EMBL" id="KAI7844489.1"/>
    </source>
</evidence>
<evidence type="ECO:0000256" key="1">
    <source>
        <dbReference type="SAM" id="Coils"/>
    </source>
</evidence>
<protein>
    <submittedName>
        <fullName evidence="3">Uncharacterized protein</fullName>
    </submittedName>
</protein>
<feature type="region of interest" description="Disordered" evidence="2">
    <location>
        <begin position="1"/>
        <end position="22"/>
    </location>
</feature>
<dbReference type="AlphaFoldDB" id="A0AAD5H512"/>